<evidence type="ECO:0000313" key="2">
    <source>
        <dbReference type="EMBL" id="CAA7406049.1"/>
    </source>
</evidence>
<keyword evidence="3" id="KW-1185">Reference proteome</keyword>
<proteinExistence type="predicted"/>
<sequence length="36" mass="4392">MNNMSQKNLQKTLFSSFYKVFLKTGRNWKQARNMNH</sequence>
<reference evidence="1" key="1">
    <citation type="submission" date="2019-12" db="EMBL/GenBank/DDBJ databases">
        <authorList>
            <person name="Scholz U."/>
            <person name="Mascher M."/>
            <person name="Fiebig A."/>
        </authorList>
    </citation>
    <scope>NUCLEOTIDE SEQUENCE</scope>
</reference>
<accession>A0A7I8JG12</accession>
<evidence type="ECO:0000313" key="1">
    <source>
        <dbReference type="EMBL" id="CAA2629857.1"/>
    </source>
</evidence>
<dbReference type="EMBL" id="LR746275">
    <property type="protein sequence ID" value="CAA7406049.1"/>
    <property type="molecule type" value="Genomic_DNA"/>
</dbReference>
<evidence type="ECO:0000313" key="3">
    <source>
        <dbReference type="Proteomes" id="UP000663760"/>
    </source>
</evidence>
<dbReference type="Proteomes" id="UP000663760">
    <property type="component" value="Chromosome 12"/>
</dbReference>
<organism evidence="1">
    <name type="scientific">Spirodela intermedia</name>
    <name type="common">Intermediate duckweed</name>
    <dbReference type="NCBI Taxonomy" id="51605"/>
    <lineage>
        <taxon>Eukaryota</taxon>
        <taxon>Viridiplantae</taxon>
        <taxon>Streptophyta</taxon>
        <taxon>Embryophyta</taxon>
        <taxon>Tracheophyta</taxon>
        <taxon>Spermatophyta</taxon>
        <taxon>Magnoliopsida</taxon>
        <taxon>Liliopsida</taxon>
        <taxon>Araceae</taxon>
        <taxon>Lemnoideae</taxon>
        <taxon>Spirodela</taxon>
    </lineage>
</organism>
<protein>
    <submittedName>
        <fullName evidence="1">Uncharacterized protein</fullName>
    </submittedName>
</protein>
<dbReference type="AlphaFoldDB" id="A0A7I8JG12"/>
<gene>
    <name evidence="1" type="ORF">SI7747_12015495</name>
    <name evidence="2" type="ORF">SI8410_12016727</name>
</gene>
<name>A0A7I8JG12_SPIIN</name>
<dbReference type="EMBL" id="LR743599">
    <property type="protein sequence ID" value="CAA2629857.1"/>
    <property type="molecule type" value="Genomic_DNA"/>
</dbReference>